<dbReference type="AlphaFoldDB" id="A0A4Y9ZDX7"/>
<gene>
    <name evidence="2" type="ORF">EVG20_g822</name>
</gene>
<name>A0A4Y9ZDX7_9AGAM</name>
<keyword evidence="3" id="KW-1185">Reference proteome</keyword>
<evidence type="ECO:0000313" key="3">
    <source>
        <dbReference type="Proteomes" id="UP000298327"/>
    </source>
</evidence>
<protein>
    <submittedName>
        <fullName evidence="2">Uncharacterized protein</fullName>
    </submittedName>
</protein>
<evidence type="ECO:0000256" key="1">
    <source>
        <dbReference type="SAM" id="MobiDB-lite"/>
    </source>
</evidence>
<comment type="caution">
    <text evidence="2">The sequence shown here is derived from an EMBL/GenBank/DDBJ whole genome shotgun (WGS) entry which is preliminary data.</text>
</comment>
<sequence>MSGPYPLYNNPGPSVGRRPKPNPATIQKLIDNEVRIEQLRAWLQRNVPAKDLKAMHEQATAEFNSRRDVYPSDPLIRGDSEMANFWLSVLVETYDTLYAMYRANEECADNIAARADTNCFLLEELETELAYLKDMAGWDDDSEEEEEGGNFMSRLDEGQMEALMANLAKAEKCLGEMLRHIMPHWQ</sequence>
<dbReference type="EMBL" id="SEOQ01000022">
    <property type="protein sequence ID" value="TFY72177.1"/>
    <property type="molecule type" value="Genomic_DNA"/>
</dbReference>
<accession>A0A4Y9ZDX7</accession>
<organism evidence="2 3">
    <name type="scientific">Dentipellis fragilis</name>
    <dbReference type="NCBI Taxonomy" id="205917"/>
    <lineage>
        <taxon>Eukaryota</taxon>
        <taxon>Fungi</taxon>
        <taxon>Dikarya</taxon>
        <taxon>Basidiomycota</taxon>
        <taxon>Agaricomycotina</taxon>
        <taxon>Agaricomycetes</taxon>
        <taxon>Russulales</taxon>
        <taxon>Hericiaceae</taxon>
        <taxon>Dentipellis</taxon>
    </lineage>
</organism>
<feature type="region of interest" description="Disordered" evidence="1">
    <location>
        <begin position="1"/>
        <end position="22"/>
    </location>
</feature>
<evidence type="ECO:0000313" key="2">
    <source>
        <dbReference type="EMBL" id="TFY72177.1"/>
    </source>
</evidence>
<dbReference type="OrthoDB" id="10625246at2759"/>
<reference evidence="2 3" key="1">
    <citation type="submission" date="2019-02" db="EMBL/GenBank/DDBJ databases">
        <title>Genome sequencing of the rare red list fungi Dentipellis fragilis.</title>
        <authorList>
            <person name="Buettner E."/>
            <person name="Kellner H."/>
        </authorList>
    </citation>
    <scope>NUCLEOTIDE SEQUENCE [LARGE SCALE GENOMIC DNA]</scope>
    <source>
        <strain evidence="2 3">DSM 105465</strain>
    </source>
</reference>
<dbReference type="Proteomes" id="UP000298327">
    <property type="component" value="Unassembled WGS sequence"/>
</dbReference>
<proteinExistence type="predicted"/>